<dbReference type="Proteomes" id="UP000007875">
    <property type="component" value="Unassembled WGS sequence"/>
</dbReference>
<evidence type="ECO:0000256" key="2">
    <source>
        <dbReference type="ARBA" id="ARBA00022473"/>
    </source>
</evidence>
<dbReference type="STRING" id="51511.ENSCSAVP00000016752"/>
<keyword evidence="9" id="KW-0009">Actin-binding</keyword>
<evidence type="ECO:0000256" key="10">
    <source>
        <dbReference type="ARBA" id="ARBA00023212"/>
    </source>
</evidence>
<evidence type="ECO:0000256" key="9">
    <source>
        <dbReference type="ARBA" id="ARBA00023203"/>
    </source>
</evidence>
<evidence type="ECO:0000259" key="13">
    <source>
        <dbReference type="PROSITE" id="PS50106"/>
    </source>
</evidence>
<dbReference type="GO" id="GO:0005737">
    <property type="term" value="C:cytoplasm"/>
    <property type="evidence" value="ECO:0007669"/>
    <property type="project" value="TreeGrafter"/>
</dbReference>
<sequence>MDLFDVELEKGGLPWLSIIGMGVGADAGLEKLGIFIKTITPNGAAFLDGRIKVNDQIIEVNGNSLVGVTQAYAGGVLRNTDGMVYFKIGREKEGTEDSEVARLIQQSLAQEKMDWEQTHGSEDGQSDENGPDESWRYDGMNDGRKLQPPPSYPEVPEKMTSAILHGRHVVHRDSVEFTKLKGMSQSHVPSDDERYDGLRMDRHDRAAAHFRGEGSENVALPHDDGMRNGGEIPPKPKVVDTSDEDLNTEELDQ</sequence>
<dbReference type="Ensembl" id="ENSCSAVT00000016934.1">
    <property type="protein sequence ID" value="ENSCSAVP00000016752.1"/>
    <property type="gene ID" value="ENSCSAVG00000009852.1"/>
</dbReference>
<keyword evidence="15" id="KW-1185">Reference proteome</keyword>
<dbReference type="eggNOG" id="KOG1945">
    <property type="taxonomic scope" value="Eukaryota"/>
</dbReference>
<evidence type="ECO:0000256" key="12">
    <source>
        <dbReference type="SAM" id="MobiDB-lite"/>
    </source>
</evidence>
<dbReference type="GO" id="GO:0051015">
    <property type="term" value="F:actin filament binding"/>
    <property type="evidence" value="ECO:0007669"/>
    <property type="project" value="TreeGrafter"/>
</dbReference>
<keyword evidence="10" id="KW-0206">Cytoskeleton</keyword>
<dbReference type="GO" id="GO:0014069">
    <property type="term" value="C:postsynaptic density"/>
    <property type="evidence" value="ECO:0007669"/>
    <property type="project" value="TreeGrafter"/>
</dbReference>
<evidence type="ECO:0000256" key="4">
    <source>
        <dbReference type="ARBA" id="ARBA00022553"/>
    </source>
</evidence>
<evidence type="ECO:0000256" key="5">
    <source>
        <dbReference type="ARBA" id="ARBA00022782"/>
    </source>
</evidence>
<dbReference type="Gene3D" id="2.30.42.10">
    <property type="match status" value="1"/>
</dbReference>
<evidence type="ECO:0000256" key="1">
    <source>
        <dbReference type="ARBA" id="ARBA00004245"/>
    </source>
</evidence>
<evidence type="ECO:0000256" key="3">
    <source>
        <dbReference type="ARBA" id="ARBA00022490"/>
    </source>
</evidence>
<dbReference type="AlphaFoldDB" id="H2ZGN6"/>
<dbReference type="HOGENOM" id="CLU_1100578_0_0_1"/>
<feature type="compositionally biased region" description="Acidic residues" evidence="12">
    <location>
        <begin position="241"/>
        <end position="253"/>
    </location>
</feature>
<keyword evidence="4" id="KW-0597">Phosphoprotein</keyword>
<dbReference type="InterPro" id="IPR036034">
    <property type="entry name" value="PDZ_sf"/>
</dbReference>
<dbReference type="GO" id="GO:0030425">
    <property type="term" value="C:dendrite"/>
    <property type="evidence" value="ECO:0007669"/>
    <property type="project" value="TreeGrafter"/>
</dbReference>
<dbReference type="Pfam" id="PF00595">
    <property type="entry name" value="PDZ"/>
    <property type="match status" value="1"/>
</dbReference>
<evidence type="ECO:0000313" key="15">
    <source>
        <dbReference type="Proteomes" id="UP000007875"/>
    </source>
</evidence>
<organism evidence="14 15">
    <name type="scientific">Ciona savignyi</name>
    <name type="common">Pacific transparent sea squirt</name>
    <dbReference type="NCBI Taxonomy" id="51511"/>
    <lineage>
        <taxon>Eukaryota</taxon>
        <taxon>Metazoa</taxon>
        <taxon>Chordata</taxon>
        <taxon>Tunicata</taxon>
        <taxon>Ascidiacea</taxon>
        <taxon>Phlebobranchia</taxon>
        <taxon>Cionidae</taxon>
        <taxon>Ciona</taxon>
    </lineage>
</organism>
<dbReference type="InterPro" id="IPR043446">
    <property type="entry name" value="Neurabin-like"/>
</dbReference>
<dbReference type="GO" id="GO:0019722">
    <property type="term" value="P:calcium-mediated signaling"/>
    <property type="evidence" value="ECO:0007669"/>
    <property type="project" value="TreeGrafter"/>
</dbReference>
<feature type="domain" description="PDZ" evidence="13">
    <location>
        <begin position="5"/>
        <end position="92"/>
    </location>
</feature>
<evidence type="ECO:0000256" key="8">
    <source>
        <dbReference type="ARBA" id="ARBA00023054"/>
    </source>
</evidence>
<dbReference type="PANTHER" id="PTHR16154:SF6">
    <property type="entry name" value="SPINOPHILIN, ISOFORM J"/>
    <property type="match status" value="1"/>
</dbReference>
<keyword evidence="5" id="KW-0221">Differentiation</keyword>
<protein>
    <recommendedName>
        <fullName evidence="13">PDZ domain-containing protein</fullName>
    </recommendedName>
</protein>
<dbReference type="InParanoid" id="H2ZGN6"/>
<dbReference type="OMA" id="NGPDESW"/>
<evidence type="ECO:0000256" key="7">
    <source>
        <dbReference type="ARBA" id="ARBA00023018"/>
    </source>
</evidence>
<proteinExistence type="predicted"/>
<dbReference type="PANTHER" id="PTHR16154">
    <property type="entry name" value="NEURABIN"/>
    <property type="match status" value="1"/>
</dbReference>
<evidence type="ECO:0000313" key="14">
    <source>
        <dbReference type="Ensembl" id="ENSCSAVP00000016752.1"/>
    </source>
</evidence>
<reference evidence="14" key="3">
    <citation type="submission" date="2025-09" db="UniProtKB">
        <authorList>
            <consortium name="Ensembl"/>
        </authorList>
    </citation>
    <scope>IDENTIFICATION</scope>
</reference>
<keyword evidence="7" id="KW-0770">Synapse</keyword>
<dbReference type="SUPFAM" id="SSF50156">
    <property type="entry name" value="PDZ domain-like"/>
    <property type="match status" value="1"/>
</dbReference>
<dbReference type="SMART" id="SM00228">
    <property type="entry name" value="PDZ"/>
    <property type="match status" value="1"/>
</dbReference>
<keyword evidence="2" id="KW-0217">Developmental protein</keyword>
<dbReference type="GO" id="GO:0007015">
    <property type="term" value="P:actin filament organization"/>
    <property type="evidence" value="ECO:0007669"/>
    <property type="project" value="TreeGrafter"/>
</dbReference>
<comment type="subcellular location">
    <subcellularLocation>
        <location evidence="1">Cytoplasm</location>
        <location evidence="1">Cytoskeleton</location>
    </subcellularLocation>
    <subcellularLocation>
        <location evidence="11">Synapse</location>
    </subcellularLocation>
</comment>
<evidence type="ECO:0000256" key="6">
    <source>
        <dbReference type="ARBA" id="ARBA00022902"/>
    </source>
</evidence>
<dbReference type="PROSITE" id="PS50106">
    <property type="entry name" value="PDZ"/>
    <property type="match status" value="1"/>
</dbReference>
<feature type="region of interest" description="Disordered" evidence="12">
    <location>
        <begin position="112"/>
        <end position="156"/>
    </location>
</feature>
<dbReference type="GeneTree" id="ENSGT00940000169407"/>
<keyword evidence="3" id="KW-0963">Cytoplasm</keyword>
<evidence type="ECO:0000256" key="11">
    <source>
        <dbReference type="ARBA" id="ARBA00034103"/>
    </source>
</evidence>
<reference evidence="14" key="2">
    <citation type="submission" date="2025-08" db="UniProtKB">
        <authorList>
            <consortium name="Ensembl"/>
        </authorList>
    </citation>
    <scope>IDENTIFICATION</scope>
</reference>
<dbReference type="InterPro" id="IPR001478">
    <property type="entry name" value="PDZ"/>
</dbReference>
<keyword evidence="6" id="KW-0524">Neurogenesis</keyword>
<dbReference type="GO" id="GO:0015629">
    <property type="term" value="C:actin cytoskeleton"/>
    <property type="evidence" value="ECO:0007669"/>
    <property type="project" value="TreeGrafter"/>
</dbReference>
<name>H2ZGN6_CIOSA</name>
<feature type="compositionally biased region" description="Basic and acidic residues" evidence="12">
    <location>
        <begin position="112"/>
        <end position="122"/>
    </location>
</feature>
<keyword evidence="8" id="KW-0175">Coiled coil</keyword>
<feature type="region of interest" description="Disordered" evidence="12">
    <location>
        <begin position="209"/>
        <end position="253"/>
    </location>
</feature>
<dbReference type="GO" id="GO:0031175">
    <property type="term" value="P:neuron projection development"/>
    <property type="evidence" value="ECO:0007669"/>
    <property type="project" value="TreeGrafter"/>
</dbReference>
<reference evidence="15" key="1">
    <citation type="submission" date="2003-08" db="EMBL/GenBank/DDBJ databases">
        <authorList>
            <person name="Birren B."/>
            <person name="Nusbaum C."/>
            <person name="Abebe A."/>
            <person name="Abouelleil A."/>
            <person name="Adekoya E."/>
            <person name="Ait-zahra M."/>
            <person name="Allen N."/>
            <person name="Allen T."/>
            <person name="An P."/>
            <person name="Anderson M."/>
            <person name="Anderson S."/>
            <person name="Arachchi H."/>
            <person name="Armbruster J."/>
            <person name="Bachantsang P."/>
            <person name="Baldwin J."/>
            <person name="Barry A."/>
            <person name="Bayul T."/>
            <person name="Blitshsteyn B."/>
            <person name="Bloom T."/>
            <person name="Blye J."/>
            <person name="Boguslavskiy L."/>
            <person name="Borowsky M."/>
            <person name="Boukhgalter B."/>
            <person name="Brunache A."/>
            <person name="Butler J."/>
            <person name="Calixte N."/>
            <person name="Calvo S."/>
            <person name="Camarata J."/>
            <person name="Campo K."/>
            <person name="Chang J."/>
            <person name="Cheshatsang Y."/>
            <person name="Citroen M."/>
            <person name="Collymore A."/>
            <person name="Considine T."/>
            <person name="Cook A."/>
            <person name="Cooke P."/>
            <person name="Corum B."/>
            <person name="Cuomo C."/>
            <person name="David R."/>
            <person name="Dawoe T."/>
            <person name="Degray S."/>
            <person name="Dodge S."/>
            <person name="Dooley K."/>
            <person name="Dorje P."/>
            <person name="Dorjee K."/>
            <person name="Dorris L."/>
            <person name="Duffey N."/>
            <person name="Dupes A."/>
            <person name="Elkins T."/>
            <person name="Engels R."/>
            <person name="Erickson J."/>
            <person name="Farina A."/>
            <person name="Faro S."/>
            <person name="Ferreira P."/>
            <person name="Fischer H."/>
            <person name="Fitzgerald M."/>
            <person name="Foley K."/>
            <person name="Gage D."/>
            <person name="Galagan J."/>
            <person name="Gearin G."/>
            <person name="Gnerre S."/>
            <person name="Gnirke A."/>
            <person name="Goyette A."/>
            <person name="Graham J."/>
            <person name="Grandbois E."/>
            <person name="Gyaltsen K."/>
            <person name="Hafez N."/>
            <person name="Hagopian D."/>
            <person name="Hagos B."/>
            <person name="Hall J."/>
            <person name="Hatcher B."/>
            <person name="Heller A."/>
            <person name="Higgins H."/>
            <person name="Honan T."/>
            <person name="Horn A."/>
            <person name="Houde N."/>
            <person name="Hughes L."/>
            <person name="Hulme W."/>
            <person name="Husby E."/>
            <person name="Iliev I."/>
            <person name="Jaffe D."/>
            <person name="Jones C."/>
            <person name="Kamal M."/>
            <person name="Kamat A."/>
            <person name="Kamvysselis M."/>
            <person name="Karlsson E."/>
            <person name="Kells C."/>
            <person name="Kieu A."/>
            <person name="Kisner P."/>
            <person name="Kodira C."/>
            <person name="Kulbokas E."/>
            <person name="Labutti K."/>
            <person name="Lama D."/>
            <person name="Landers T."/>
            <person name="Leger J."/>
            <person name="Levine S."/>
            <person name="Lewis D."/>
            <person name="Lewis T."/>
            <person name="Lindblad-toh K."/>
            <person name="Liu X."/>
            <person name="Lokyitsang T."/>
            <person name="Lokyitsang Y."/>
            <person name="Lucien O."/>
            <person name="Lui A."/>
            <person name="Ma L.J."/>
            <person name="Mabbitt R."/>
            <person name="Macdonald J."/>
            <person name="Maclean C."/>
            <person name="Major J."/>
            <person name="Manning J."/>
            <person name="Marabella R."/>
            <person name="Maru K."/>
            <person name="Matthews C."/>
            <person name="Mauceli E."/>
            <person name="Mccarthy M."/>
            <person name="Mcdonough S."/>
            <person name="Mcghee T."/>
            <person name="Meldrim J."/>
            <person name="Meneus L."/>
            <person name="Mesirov J."/>
            <person name="Mihalev A."/>
            <person name="Mihova T."/>
            <person name="Mikkelsen T."/>
            <person name="Mlenga V."/>
            <person name="Moru K."/>
            <person name="Mozes J."/>
            <person name="Mulrain L."/>
            <person name="Munson G."/>
            <person name="Naylor J."/>
            <person name="Newes C."/>
            <person name="Nguyen C."/>
            <person name="Nguyen N."/>
            <person name="Nguyen T."/>
            <person name="Nicol R."/>
            <person name="Nielsen C."/>
            <person name="Nizzari M."/>
            <person name="Norbu C."/>
            <person name="Norbu N."/>
            <person name="O'donnell P."/>
            <person name="Okoawo O."/>
            <person name="O'leary S."/>
            <person name="Omotosho B."/>
            <person name="O'neill K."/>
            <person name="Osman S."/>
            <person name="Parker S."/>
            <person name="Perrin D."/>
            <person name="Phunkhang P."/>
            <person name="Piqani B."/>
            <person name="Purcell S."/>
            <person name="Rachupka T."/>
            <person name="Ramasamy U."/>
            <person name="Rameau R."/>
            <person name="Ray V."/>
            <person name="Raymond C."/>
            <person name="Retta R."/>
            <person name="Richardson S."/>
            <person name="Rise C."/>
            <person name="Rodriguez J."/>
            <person name="Rogers J."/>
            <person name="Rogov P."/>
            <person name="Rutman M."/>
            <person name="Schupbach R."/>
            <person name="Seaman C."/>
            <person name="Settipalli S."/>
            <person name="Sharpe T."/>
            <person name="Sheridan J."/>
            <person name="Sherpa N."/>
            <person name="Shi J."/>
            <person name="Smirnov S."/>
            <person name="Smith C."/>
            <person name="Sougnez C."/>
            <person name="Spencer B."/>
            <person name="Stalker J."/>
            <person name="Stange-thomann N."/>
            <person name="Stavropoulos S."/>
            <person name="Stetson K."/>
            <person name="Stone C."/>
            <person name="Stone S."/>
            <person name="Stubbs M."/>
            <person name="Talamas J."/>
            <person name="Tchuinga P."/>
            <person name="Tenzing P."/>
            <person name="Tesfaye S."/>
            <person name="Theodore J."/>
            <person name="Thoulutsang Y."/>
            <person name="Topham K."/>
            <person name="Towey S."/>
            <person name="Tsamla T."/>
            <person name="Tsomo N."/>
            <person name="Vallee D."/>
            <person name="Vassiliev H."/>
            <person name="Venkataraman V."/>
            <person name="Vinson J."/>
            <person name="Vo A."/>
            <person name="Wade C."/>
            <person name="Wang S."/>
            <person name="Wangchuk T."/>
            <person name="Wangdi T."/>
            <person name="Whittaker C."/>
            <person name="Wilkinson J."/>
            <person name="Wu Y."/>
            <person name="Wyman D."/>
            <person name="Yadav S."/>
            <person name="Yang S."/>
            <person name="Yang X."/>
            <person name="Yeager S."/>
            <person name="Yee E."/>
            <person name="Young G."/>
            <person name="Zainoun J."/>
            <person name="Zembeck L."/>
            <person name="Zimmer A."/>
            <person name="Zody M."/>
            <person name="Lander E."/>
        </authorList>
    </citation>
    <scope>NUCLEOTIDE SEQUENCE [LARGE SCALE GENOMIC DNA]</scope>
</reference>
<feature type="compositionally biased region" description="Basic and acidic residues" evidence="12">
    <location>
        <begin position="133"/>
        <end position="145"/>
    </location>
</feature>
<accession>H2ZGN6</accession>
<dbReference type="FunFam" id="2.30.42.10:FF:000010">
    <property type="entry name" value="Neurabin-1 isoform 1"/>
    <property type="match status" value="1"/>
</dbReference>